<protein>
    <submittedName>
        <fullName evidence="1">Uncharacterized protein</fullName>
    </submittedName>
</protein>
<gene>
    <name evidence="1" type="ORF">MRB53_013877</name>
</gene>
<sequence>MNASATVELKSEAIKVSKLLTQEGAEPLQSPFGELAEVQTVKGIGDAANQMTAGESSKEISSRLIDRPTRFGELKQGQGQQDALELPTAPPTTPTELVRDTKEKIAAETNNAMQHHPTMPSLLASSAFGIAPMAASDVRQLIDEGQSSAFPMDEGERDNPVYQPLLIAQQSALVAKQNRRLRIMLGGVFQVLSRNKLEHLSSCKFVVDNALSLGWSVLDIRPLASTFVNFFTLLEDGEIAAFKTPMPCFSGKSLIS</sequence>
<dbReference type="Proteomes" id="UP001234297">
    <property type="component" value="Chromosome 4"/>
</dbReference>
<evidence type="ECO:0000313" key="2">
    <source>
        <dbReference type="Proteomes" id="UP001234297"/>
    </source>
</evidence>
<name>A0ACC2K9L3_PERAE</name>
<evidence type="ECO:0000313" key="1">
    <source>
        <dbReference type="EMBL" id="KAJ8617691.1"/>
    </source>
</evidence>
<dbReference type="EMBL" id="CM056812">
    <property type="protein sequence ID" value="KAJ8617691.1"/>
    <property type="molecule type" value="Genomic_DNA"/>
</dbReference>
<accession>A0ACC2K9L3</accession>
<reference evidence="1 2" key="1">
    <citation type="journal article" date="2022" name="Hortic Res">
        <title>A haplotype resolved chromosomal level avocado genome allows analysis of novel avocado genes.</title>
        <authorList>
            <person name="Nath O."/>
            <person name="Fletcher S.J."/>
            <person name="Hayward A."/>
            <person name="Shaw L.M."/>
            <person name="Masouleh A.K."/>
            <person name="Furtado A."/>
            <person name="Henry R.J."/>
            <person name="Mitter N."/>
        </authorList>
    </citation>
    <scope>NUCLEOTIDE SEQUENCE [LARGE SCALE GENOMIC DNA]</scope>
    <source>
        <strain evidence="2">cv. Hass</strain>
    </source>
</reference>
<proteinExistence type="predicted"/>
<keyword evidence="2" id="KW-1185">Reference proteome</keyword>
<comment type="caution">
    <text evidence="1">The sequence shown here is derived from an EMBL/GenBank/DDBJ whole genome shotgun (WGS) entry which is preliminary data.</text>
</comment>
<organism evidence="1 2">
    <name type="scientific">Persea americana</name>
    <name type="common">Avocado</name>
    <dbReference type="NCBI Taxonomy" id="3435"/>
    <lineage>
        <taxon>Eukaryota</taxon>
        <taxon>Viridiplantae</taxon>
        <taxon>Streptophyta</taxon>
        <taxon>Embryophyta</taxon>
        <taxon>Tracheophyta</taxon>
        <taxon>Spermatophyta</taxon>
        <taxon>Magnoliopsida</taxon>
        <taxon>Magnoliidae</taxon>
        <taxon>Laurales</taxon>
        <taxon>Lauraceae</taxon>
        <taxon>Persea</taxon>
    </lineage>
</organism>